<evidence type="ECO:0008006" key="4">
    <source>
        <dbReference type="Google" id="ProtNLM"/>
    </source>
</evidence>
<evidence type="ECO:0000313" key="2">
    <source>
        <dbReference type="EMBL" id="ATV60184.1"/>
    </source>
</evidence>
<name>A0A2D3NZU3_9FUSO</name>
<keyword evidence="1" id="KW-0732">Signal</keyword>
<accession>A0A2D3NZU3</accession>
<organism evidence="2 3">
    <name type="scientific">Fusobacterium pseudoperiodonticum</name>
    <dbReference type="NCBI Taxonomy" id="2663009"/>
    <lineage>
        <taxon>Bacteria</taxon>
        <taxon>Fusobacteriati</taxon>
        <taxon>Fusobacteriota</taxon>
        <taxon>Fusobacteriia</taxon>
        <taxon>Fusobacteriales</taxon>
        <taxon>Fusobacteriaceae</taxon>
        <taxon>Fusobacterium</taxon>
    </lineage>
</organism>
<dbReference type="AlphaFoldDB" id="A0A2D3NZU3"/>
<evidence type="ECO:0000256" key="1">
    <source>
        <dbReference type="SAM" id="SignalP"/>
    </source>
</evidence>
<dbReference type="RefSeq" id="WP_100025433.1">
    <property type="nucleotide sequence ID" value="NZ_CP024699.1"/>
</dbReference>
<protein>
    <recommendedName>
        <fullName evidence="4">Type IV secretion protein Rhs</fullName>
    </recommendedName>
</protein>
<gene>
    <name evidence="2" type="ORF">CTM72_11000</name>
</gene>
<feature type="chain" id="PRO_5013884689" description="Type IV secretion protein Rhs" evidence="1">
    <location>
        <begin position="21"/>
        <end position="303"/>
    </location>
</feature>
<dbReference type="Proteomes" id="UP000230056">
    <property type="component" value="Chromosome"/>
</dbReference>
<dbReference type="EMBL" id="CP024699">
    <property type="protein sequence ID" value="ATV60184.1"/>
    <property type="molecule type" value="Genomic_DNA"/>
</dbReference>
<reference evidence="2 3" key="1">
    <citation type="submission" date="2017-11" db="EMBL/GenBank/DDBJ databases">
        <title>Genome sequencing of Fusobacterium periodonticum KCOM 1261.</title>
        <authorList>
            <person name="Kook J.-K."/>
            <person name="Park S.-N."/>
            <person name="Lim Y.K."/>
        </authorList>
    </citation>
    <scope>NUCLEOTIDE SEQUENCE [LARGE SCALE GENOMIC DNA]</scope>
    <source>
        <strain evidence="2 3">KCOM 1261</strain>
    </source>
</reference>
<sequence>MKKYFKLFMLMLLVFSYSYAGVMPETEWAKRGLKGKVKSMIKTEYGYENSGKIKFTSLVKTEFNERGYITRESFTRDGVEYKIVQYQFDKNGFIARRIEEVPQASINNYKYSYKYSKDGNLIEKAELVERVRGYYPMYDIITYNKLGKEINELKYVEGKLEGDVSTFYNERGDAIEVKNNLNPDYPYILIYYDYYKDGGYEKTVDGSGRRSFIVVDKNGFQRELAYVLFFGSRNPVVQLDIYEKNINEKRDKYGNITEFTSVRYDVLENNKAKAEDIYKQLREQKIKKIGVSGKVEITYEYYN</sequence>
<feature type="signal peptide" evidence="1">
    <location>
        <begin position="1"/>
        <end position="20"/>
    </location>
</feature>
<evidence type="ECO:0000313" key="3">
    <source>
        <dbReference type="Proteomes" id="UP000230056"/>
    </source>
</evidence>
<proteinExistence type="predicted"/>